<proteinExistence type="predicted"/>
<gene>
    <name evidence="1" type="ORF">EXIGLDRAFT_775866</name>
</gene>
<keyword evidence="2" id="KW-1185">Reference proteome</keyword>
<reference evidence="1 2" key="1">
    <citation type="journal article" date="2016" name="Mol. Biol. Evol.">
        <title>Comparative Genomics of Early-Diverging Mushroom-Forming Fungi Provides Insights into the Origins of Lignocellulose Decay Capabilities.</title>
        <authorList>
            <person name="Nagy L.G."/>
            <person name="Riley R."/>
            <person name="Tritt A."/>
            <person name="Adam C."/>
            <person name="Daum C."/>
            <person name="Floudas D."/>
            <person name="Sun H."/>
            <person name="Yadav J.S."/>
            <person name="Pangilinan J."/>
            <person name="Larsson K.H."/>
            <person name="Matsuura K."/>
            <person name="Barry K."/>
            <person name="Labutti K."/>
            <person name="Kuo R."/>
            <person name="Ohm R.A."/>
            <person name="Bhattacharya S.S."/>
            <person name="Shirouzu T."/>
            <person name="Yoshinaga Y."/>
            <person name="Martin F.M."/>
            <person name="Grigoriev I.V."/>
            <person name="Hibbett D.S."/>
        </authorList>
    </citation>
    <scope>NUCLEOTIDE SEQUENCE [LARGE SCALE GENOMIC DNA]</scope>
    <source>
        <strain evidence="1 2">HHB12029</strain>
    </source>
</reference>
<dbReference type="Proteomes" id="UP000077266">
    <property type="component" value="Unassembled WGS sequence"/>
</dbReference>
<name>A0A165DQ93_EXIGL</name>
<dbReference type="AlphaFoldDB" id="A0A165DQ93"/>
<evidence type="ECO:0000313" key="1">
    <source>
        <dbReference type="EMBL" id="KZV85106.1"/>
    </source>
</evidence>
<dbReference type="EMBL" id="KV426199">
    <property type="protein sequence ID" value="KZV85106.1"/>
    <property type="molecule type" value="Genomic_DNA"/>
</dbReference>
<evidence type="ECO:0000313" key="2">
    <source>
        <dbReference type="Proteomes" id="UP000077266"/>
    </source>
</evidence>
<accession>A0A165DQ93</accession>
<dbReference type="InParanoid" id="A0A165DQ93"/>
<protein>
    <submittedName>
        <fullName evidence="1">Uncharacterized protein</fullName>
    </submittedName>
</protein>
<organism evidence="1 2">
    <name type="scientific">Exidia glandulosa HHB12029</name>
    <dbReference type="NCBI Taxonomy" id="1314781"/>
    <lineage>
        <taxon>Eukaryota</taxon>
        <taxon>Fungi</taxon>
        <taxon>Dikarya</taxon>
        <taxon>Basidiomycota</taxon>
        <taxon>Agaricomycotina</taxon>
        <taxon>Agaricomycetes</taxon>
        <taxon>Auriculariales</taxon>
        <taxon>Exidiaceae</taxon>
        <taxon>Exidia</taxon>
    </lineage>
</organism>
<sequence length="169" mass="19010">MAISPEPLYQDNMGIPSSAIPPPDLSLLYRDAPTDKEVNLLVWMEHPDPMRRRWAITWSVGIAPSGAEVFRILHLVQEPNHVGLTNWGPLTRPLLEEDMRITRKFLIARHLGADARQRLERIAATTRVQAPDGVYGTQHWVVDVLKSAVEQGIFANSQCRAATSLAWQN</sequence>
<dbReference type="OrthoDB" id="37659at2759"/>